<protein>
    <recommendedName>
        <fullName evidence="4">Sel1 repeat family protein</fullName>
    </recommendedName>
</protein>
<dbReference type="InterPro" id="IPR011990">
    <property type="entry name" value="TPR-like_helical_dom_sf"/>
</dbReference>
<dbReference type="InterPro" id="IPR050767">
    <property type="entry name" value="Sel1_AlgK"/>
</dbReference>
<dbReference type="Gene3D" id="1.25.40.10">
    <property type="entry name" value="Tetratricopeptide repeat domain"/>
    <property type="match status" value="1"/>
</dbReference>
<dbReference type="Proteomes" id="UP001501788">
    <property type="component" value="Unassembled WGS sequence"/>
</dbReference>
<evidence type="ECO:0000313" key="2">
    <source>
        <dbReference type="EMBL" id="GAA4425329.1"/>
    </source>
</evidence>
<proteinExistence type="predicted"/>
<evidence type="ECO:0000313" key="3">
    <source>
        <dbReference type="Proteomes" id="UP001501788"/>
    </source>
</evidence>
<dbReference type="SMART" id="SM00671">
    <property type="entry name" value="SEL1"/>
    <property type="match status" value="2"/>
</dbReference>
<evidence type="ECO:0000256" key="1">
    <source>
        <dbReference type="SAM" id="MobiDB-lite"/>
    </source>
</evidence>
<comment type="caution">
    <text evidence="2">The sequence shown here is derived from an EMBL/GenBank/DDBJ whole genome shotgun (WGS) entry which is preliminary data.</text>
</comment>
<accession>A0ABP8LBF4</accession>
<organism evidence="2 3">
    <name type="scientific">Acidovorax lacteus</name>
    <dbReference type="NCBI Taxonomy" id="1924988"/>
    <lineage>
        <taxon>Bacteria</taxon>
        <taxon>Pseudomonadati</taxon>
        <taxon>Pseudomonadota</taxon>
        <taxon>Betaproteobacteria</taxon>
        <taxon>Burkholderiales</taxon>
        <taxon>Comamonadaceae</taxon>
        <taxon>Acidovorax</taxon>
    </lineage>
</organism>
<dbReference type="PANTHER" id="PTHR11102">
    <property type="entry name" value="SEL-1-LIKE PROTEIN"/>
    <property type="match status" value="1"/>
</dbReference>
<dbReference type="SUPFAM" id="SSF81901">
    <property type="entry name" value="HCP-like"/>
    <property type="match status" value="1"/>
</dbReference>
<dbReference type="EMBL" id="BAABEX010000013">
    <property type="protein sequence ID" value="GAA4425329.1"/>
    <property type="molecule type" value="Genomic_DNA"/>
</dbReference>
<dbReference type="InterPro" id="IPR006597">
    <property type="entry name" value="Sel1-like"/>
</dbReference>
<sequence>MLALLVASAVGVIVWTSQSRQHRTAETQSRQQADAQAQAVADARAELARRERVDALHQRWLRGDGAAVLGEARTQANAGDTRARVLLGQMLLRGGAGVPRDRVAGLAALEQAAQQGSVLAMLVLGHAYGTGIASAGPRPEAQPEQAEHWYARAARTGDARGLYALGQLYAAAPPALGPRPLAAHVALDLAARRMEAEATTGTMERDPLWTGDGSATLARYALQRVAQQLSPAEREQARQTADAWRAGLPLPR</sequence>
<feature type="region of interest" description="Disordered" evidence="1">
    <location>
        <begin position="230"/>
        <end position="252"/>
    </location>
</feature>
<reference evidence="3" key="1">
    <citation type="journal article" date="2019" name="Int. J. Syst. Evol. Microbiol.">
        <title>The Global Catalogue of Microorganisms (GCM) 10K type strain sequencing project: providing services to taxonomists for standard genome sequencing and annotation.</title>
        <authorList>
            <consortium name="The Broad Institute Genomics Platform"/>
            <consortium name="The Broad Institute Genome Sequencing Center for Infectious Disease"/>
            <person name="Wu L."/>
            <person name="Ma J."/>
        </authorList>
    </citation>
    <scope>NUCLEOTIDE SEQUENCE [LARGE SCALE GENOMIC DNA]</scope>
    <source>
        <strain evidence="3">JCM 31890</strain>
    </source>
</reference>
<keyword evidence="3" id="KW-1185">Reference proteome</keyword>
<name>A0ABP8LBF4_9BURK</name>
<evidence type="ECO:0008006" key="4">
    <source>
        <dbReference type="Google" id="ProtNLM"/>
    </source>
</evidence>
<gene>
    <name evidence="2" type="ORF">GCM10023090_20080</name>
</gene>
<dbReference type="PANTHER" id="PTHR11102:SF160">
    <property type="entry name" value="ERAD-ASSOCIATED E3 UBIQUITIN-PROTEIN LIGASE COMPONENT HRD3"/>
    <property type="match status" value="1"/>
</dbReference>